<dbReference type="RefSeq" id="WP_123286582.1">
    <property type="nucleotide sequence ID" value="NZ_JACIJB010000001.1"/>
</dbReference>
<organism evidence="2 3">
    <name type="scientific">Brevundimonas halotolerans</name>
    <dbReference type="NCBI Taxonomy" id="69670"/>
    <lineage>
        <taxon>Bacteria</taxon>
        <taxon>Pseudomonadati</taxon>
        <taxon>Pseudomonadota</taxon>
        <taxon>Alphaproteobacteria</taxon>
        <taxon>Caulobacterales</taxon>
        <taxon>Caulobacteraceae</taxon>
        <taxon>Brevundimonas</taxon>
    </lineage>
</organism>
<reference evidence="2 3" key="1">
    <citation type="submission" date="2020-08" db="EMBL/GenBank/DDBJ databases">
        <title>Genomic Encyclopedia of Type Strains, Phase IV (KMG-IV): sequencing the most valuable type-strain genomes for metagenomic binning, comparative biology and taxonomic classification.</title>
        <authorList>
            <person name="Goeker M."/>
        </authorList>
    </citation>
    <scope>NUCLEOTIDE SEQUENCE [LARGE SCALE GENOMIC DNA]</scope>
    <source>
        <strain evidence="2 3">DSM 24448</strain>
    </source>
</reference>
<keyword evidence="1" id="KW-0732">Signal</keyword>
<protein>
    <submittedName>
        <fullName evidence="2">Uncharacterized protein</fullName>
    </submittedName>
</protein>
<dbReference type="OrthoDB" id="6402875at2"/>
<sequence length="169" mass="18520">MFRSRPVLTGALSLAFSLAVMTPVAAPARAQDGGMWQVYIAGVPLSCASYYGEPVRIYMTRDLNNVGIATRVQNGQPIIVMNPDVLARFQPLVQVWWFAHECGHHALGPYNSETNADCWGVRVLRDQGFIRNVYDLQAFAYDLSSLPGSAVGHLPGPQRAQNVINCSLT</sequence>
<feature type="chain" id="PRO_5031038437" evidence="1">
    <location>
        <begin position="27"/>
        <end position="169"/>
    </location>
</feature>
<evidence type="ECO:0000256" key="1">
    <source>
        <dbReference type="SAM" id="SignalP"/>
    </source>
</evidence>
<dbReference type="AlphaFoldDB" id="A0A7W9A1C7"/>
<name>A0A7W9A1C7_9CAUL</name>
<evidence type="ECO:0000313" key="2">
    <source>
        <dbReference type="EMBL" id="MBB5659594.1"/>
    </source>
</evidence>
<accession>A0A7W9A1C7</accession>
<dbReference type="Proteomes" id="UP000548978">
    <property type="component" value="Unassembled WGS sequence"/>
</dbReference>
<proteinExistence type="predicted"/>
<feature type="signal peptide" evidence="1">
    <location>
        <begin position="1"/>
        <end position="26"/>
    </location>
</feature>
<dbReference type="EMBL" id="JACIJB010000001">
    <property type="protein sequence ID" value="MBB5659594.1"/>
    <property type="molecule type" value="Genomic_DNA"/>
</dbReference>
<gene>
    <name evidence="2" type="ORF">FHS65_000312</name>
</gene>
<keyword evidence="3" id="KW-1185">Reference proteome</keyword>
<evidence type="ECO:0000313" key="3">
    <source>
        <dbReference type="Proteomes" id="UP000548978"/>
    </source>
</evidence>
<comment type="caution">
    <text evidence="2">The sequence shown here is derived from an EMBL/GenBank/DDBJ whole genome shotgun (WGS) entry which is preliminary data.</text>
</comment>